<dbReference type="EMBL" id="CP045643">
    <property type="protein sequence ID" value="QFZ77935.1"/>
    <property type="molecule type" value="Genomic_DNA"/>
</dbReference>
<evidence type="ECO:0000313" key="2">
    <source>
        <dbReference type="EMBL" id="QFZ77935.1"/>
    </source>
</evidence>
<keyword evidence="1" id="KW-1133">Transmembrane helix</keyword>
<keyword evidence="3" id="KW-1185">Reference proteome</keyword>
<evidence type="ECO:0000256" key="1">
    <source>
        <dbReference type="SAM" id="Phobius"/>
    </source>
</evidence>
<keyword evidence="1" id="KW-0812">Transmembrane</keyword>
<organism evidence="2 3">
    <name type="scientific">Streptomyces fagopyri</name>
    <dbReference type="NCBI Taxonomy" id="2662397"/>
    <lineage>
        <taxon>Bacteria</taxon>
        <taxon>Bacillati</taxon>
        <taxon>Actinomycetota</taxon>
        <taxon>Actinomycetes</taxon>
        <taxon>Kitasatosporales</taxon>
        <taxon>Streptomycetaceae</taxon>
        <taxon>Streptomyces</taxon>
    </lineage>
</organism>
<dbReference type="KEGG" id="sfy:GFH48_35755"/>
<feature type="transmembrane region" description="Helical" evidence="1">
    <location>
        <begin position="86"/>
        <end position="112"/>
    </location>
</feature>
<accession>A0A5Q0LL80</accession>
<dbReference type="Proteomes" id="UP000326179">
    <property type="component" value="Chromosome"/>
</dbReference>
<sequence length="114" mass="12768">MDASEEAARGLTDIENFLYRESHLGAAHRRAAEFAARVPGLTRRQRADIEEWYVEEQKHVARMVTEHIADSIDVVEKRHRARFGRWLRGTLAAMALITAVMVVVSVVLVVGASA</sequence>
<gene>
    <name evidence="2" type="ORF">GFH48_35755</name>
</gene>
<keyword evidence="1" id="KW-0472">Membrane</keyword>
<name>A0A5Q0LL80_9ACTN</name>
<reference evidence="2 3" key="1">
    <citation type="submission" date="2019-10" db="EMBL/GenBank/DDBJ databases">
        <title>A novel species.</title>
        <authorList>
            <person name="Gao J."/>
        </authorList>
    </citation>
    <scope>NUCLEOTIDE SEQUENCE [LARGE SCALE GENOMIC DNA]</scope>
    <source>
        <strain evidence="2 3">QMT-28</strain>
    </source>
</reference>
<protein>
    <submittedName>
        <fullName evidence="2">Uncharacterized protein</fullName>
    </submittedName>
</protein>
<evidence type="ECO:0000313" key="3">
    <source>
        <dbReference type="Proteomes" id="UP000326179"/>
    </source>
</evidence>
<proteinExistence type="predicted"/>
<dbReference type="AlphaFoldDB" id="A0A5Q0LL80"/>
<dbReference type="RefSeq" id="WP_153292115.1">
    <property type="nucleotide sequence ID" value="NZ_CP045643.1"/>
</dbReference>